<feature type="transmembrane region" description="Helical" evidence="6">
    <location>
        <begin position="65"/>
        <end position="83"/>
    </location>
</feature>
<evidence type="ECO:0000313" key="9">
    <source>
        <dbReference type="Proteomes" id="UP000003195"/>
    </source>
</evidence>
<dbReference type="InterPro" id="IPR037185">
    <property type="entry name" value="EmrE-like"/>
</dbReference>
<dbReference type="HOGENOM" id="CLU_032828_0_1_9"/>
<evidence type="ECO:0000256" key="5">
    <source>
        <dbReference type="ARBA" id="ARBA00023136"/>
    </source>
</evidence>
<organism evidence="8 9">
    <name type="scientific">Megasphaera micronuciformis F0359</name>
    <dbReference type="NCBI Taxonomy" id="706434"/>
    <lineage>
        <taxon>Bacteria</taxon>
        <taxon>Bacillati</taxon>
        <taxon>Bacillota</taxon>
        <taxon>Negativicutes</taxon>
        <taxon>Veillonellales</taxon>
        <taxon>Veillonellaceae</taxon>
        <taxon>Megasphaera</taxon>
    </lineage>
</organism>
<feature type="domain" description="EamA" evidence="7">
    <location>
        <begin position="147"/>
        <end position="274"/>
    </location>
</feature>
<evidence type="ECO:0000256" key="2">
    <source>
        <dbReference type="ARBA" id="ARBA00007362"/>
    </source>
</evidence>
<feature type="transmembrane region" description="Helical" evidence="6">
    <location>
        <begin position="255"/>
        <end position="275"/>
    </location>
</feature>
<dbReference type="STRING" id="706434.HMPREF9429_01323"/>
<name>E2ZCF1_9FIRM</name>
<evidence type="ECO:0000313" key="8">
    <source>
        <dbReference type="EMBL" id="EFQ04138.1"/>
    </source>
</evidence>
<dbReference type="Pfam" id="PF00892">
    <property type="entry name" value="EamA"/>
    <property type="match status" value="2"/>
</dbReference>
<dbReference type="RefSeq" id="WP_006942487.1">
    <property type="nucleotide sequence ID" value="NZ_GL538208.1"/>
</dbReference>
<sequence length="287" mass="31360">MNKGVIYSVLAALAFSFQNVIVKDLSVSMGTGEIAFFRGTVSAVIIVALMKLQGIHLSHEDRPTLALRGVLGGVGMVCMFYGLRGVPLGDASILSQLSAFFVMLFAAIFLKEVIPKKAVLPLIFIIGGASLVVRPWHFDAFNVYSLFVLAQAVLAAAAYTTVSKLTASGKHHQYEIVLYFLVCAAVAGAVLMGADFHWPDFHEWIFCLILGINSVLAQIWMTRSYMYGNAVIVSFVAYIAVFFNSLWGFVFFDEVMTSMTLIGGILIIGGSMYLTKMKHERLKSKAA</sequence>
<feature type="transmembrane region" description="Helical" evidence="6">
    <location>
        <begin position="201"/>
        <end position="220"/>
    </location>
</feature>
<keyword evidence="3 6" id="KW-0812">Transmembrane</keyword>
<keyword evidence="9" id="KW-1185">Reference proteome</keyword>
<keyword evidence="4 6" id="KW-1133">Transmembrane helix</keyword>
<gene>
    <name evidence="8" type="ORF">HMPREF9429_01323</name>
</gene>
<dbReference type="PANTHER" id="PTHR22911:SF6">
    <property type="entry name" value="SOLUTE CARRIER FAMILY 35 MEMBER G1"/>
    <property type="match status" value="1"/>
</dbReference>
<evidence type="ECO:0000256" key="1">
    <source>
        <dbReference type="ARBA" id="ARBA00004141"/>
    </source>
</evidence>
<protein>
    <submittedName>
        <fullName evidence="8">Putative membrane protein</fullName>
    </submittedName>
</protein>
<evidence type="ECO:0000259" key="7">
    <source>
        <dbReference type="Pfam" id="PF00892"/>
    </source>
</evidence>
<dbReference type="AlphaFoldDB" id="E2ZCF1"/>
<feature type="transmembrane region" description="Helical" evidence="6">
    <location>
        <begin position="89"/>
        <end position="110"/>
    </location>
</feature>
<dbReference type="GO" id="GO:0016020">
    <property type="term" value="C:membrane"/>
    <property type="evidence" value="ECO:0007669"/>
    <property type="project" value="UniProtKB-SubCell"/>
</dbReference>
<feature type="transmembrane region" description="Helical" evidence="6">
    <location>
        <begin position="227"/>
        <end position="249"/>
    </location>
</feature>
<reference evidence="8 9" key="1">
    <citation type="submission" date="2010-08" db="EMBL/GenBank/DDBJ databases">
        <authorList>
            <person name="Weinstock G."/>
            <person name="Sodergren E."/>
            <person name="Clifton S."/>
            <person name="Fulton L."/>
            <person name="Fulton B."/>
            <person name="Courtney L."/>
            <person name="Fronick C."/>
            <person name="Harrison M."/>
            <person name="Strong C."/>
            <person name="Farmer C."/>
            <person name="Delahaunty K."/>
            <person name="Markovic C."/>
            <person name="Hall O."/>
            <person name="Minx P."/>
            <person name="Tomlinson C."/>
            <person name="Mitreva M."/>
            <person name="Hou S."/>
            <person name="Chen J."/>
            <person name="Wollam A."/>
            <person name="Pepin K.H."/>
            <person name="Johnson M."/>
            <person name="Bhonagiri V."/>
            <person name="Zhang X."/>
            <person name="Suruliraj S."/>
            <person name="Warren W."/>
            <person name="Chinwalla A."/>
            <person name="Mardis E.R."/>
            <person name="Wilson R.K."/>
        </authorList>
    </citation>
    <scope>NUCLEOTIDE SEQUENCE [LARGE SCALE GENOMIC DNA]</scope>
    <source>
        <strain evidence="8 9">F0359</strain>
    </source>
</reference>
<evidence type="ECO:0000256" key="4">
    <source>
        <dbReference type="ARBA" id="ARBA00022989"/>
    </source>
</evidence>
<dbReference type="EMBL" id="AECS01000037">
    <property type="protein sequence ID" value="EFQ04138.1"/>
    <property type="molecule type" value="Genomic_DNA"/>
</dbReference>
<dbReference type="OrthoDB" id="9813604at2"/>
<feature type="transmembrane region" description="Helical" evidence="6">
    <location>
        <begin position="119"/>
        <end position="137"/>
    </location>
</feature>
<keyword evidence="5 6" id="KW-0472">Membrane</keyword>
<comment type="subcellular location">
    <subcellularLocation>
        <location evidence="1">Membrane</location>
        <topology evidence="1">Multi-pass membrane protein</topology>
    </subcellularLocation>
</comment>
<feature type="transmembrane region" description="Helical" evidence="6">
    <location>
        <begin position="143"/>
        <end position="162"/>
    </location>
</feature>
<dbReference type="SUPFAM" id="SSF103481">
    <property type="entry name" value="Multidrug resistance efflux transporter EmrE"/>
    <property type="match status" value="2"/>
</dbReference>
<dbReference type="Proteomes" id="UP000003195">
    <property type="component" value="Unassembled WGS sequence"/>
</dbReference>
<evidence type="ECO:0000256" key="3">
    <source>
        <dbReference type="ARBA" id="ARBA00022692"/>
    </source>
</evidence>
<accession>E2ZCF1</accession>
<dbReference type="PANTHER" id="PTHR22911">
    <property type="entry name" value="ACYL-MALONYL CONDENSING ENZYME-RELATED"/>
    <property type="match status" value="1"/>
</dbReference>
<evidence type="ECO:0000256" key="6">
    <source>
        <dbReference type="SAM" id="Phobius"/>
    </source>
</evidence>
<dbReference type="eggNOG" id="COG0697">
    <property type="taxonomic scope" value="Bacteria"/>
</dbReference>
<proteinExistence type="inferred from homology"/>
<dbReference type="InterPro" id="IPR000620">
    <property type="entry name" value="EamA_dom"/>
</dbReference>
<feature type="transmembrane region" description="Helical" evidence="6">
    <location>
        <begin position="35"/>
        <end position="53"/>
    </location>
</feature>
<feature type="transmembrane region" description="Helical" evidence="6">
    <location>
        <begin position="174"/>
        <end position="195"/>
    </location>
</feature>
<comment type="caution">
    <text evidence="8">The sequence shown here is derived from an EMBL/GenBank/DDBJ whole genome shotgun (WGS) entry which is preliminary data.</text>
</comment>
<comment type="similarity">
    <text evidence="2">Belongs to the EamA transporter family.</text>
</comment>
<feature type="domain" description="EamA" evidence="7">
    <location>
        <begin position="3"/>
        <end position="133"/>
    </location>
</feature>